<dbReference type="Pfam" id="PF00651">
    <property type="entry name" value="BTB"/>
    <property type="match status" value="1"/>
</dbReference>
<accession>A0A4U0W7R0</accession>
<dbReference type="Proteomes" id="UP000309340">
    <property type="component" value="Unassembled WGS sequence"/>
</dbReference>
<evidence type="ECO:0000313" key="3">
    <source>
        <dbReference type="Proteomes" id="UP000309340"/>
    </source>
</evidence>
<dbReference type="Gene3D" id="3.30.710.10">
    <property type="entry name" value="Potassium Channel Kv1.1, Chain A"/>
    <property type="match status" value="1"/>
</dbReference>
<dbReference type="OrthoDB" id="6359816at2759"/>
<keyword evidence="3" id="KW-1185">Reference proteome</keyword>
<proteinExistence type="predicted"/>
<name>A0A4U0W7R0_9PEZI</name>
<comment type="caution">
    <text evidence="2">The sequence shown here is derived from an EMBL/GenBank/DDBJ whole genome shotgun (WGS) entry which is preliminary data.</text>
</comment>
<dbReference type="PANTHER" id="PTHR47843:SF5">
    <property type="entry name" value="BTB_POZ DOMAIN PROTEIN"/>
    <property type="match status" value="1"/>
</dbReference>
<dbReference type="EMBL" id="NAJQ01001497">
    <property type="protein sequence ID" value="TKA58163.1"/>
    <property type="molecule type" value="Genomic_DNA"/>
</dbReference>
<dbReference type="AlphaFoldDB" id="A0A4U0W7R0"/>
<sequence>MSSLRASGHFSDLTIICGTRTFKVHKAFVCAQSEYFNTKCRTPWPTISATVIKLEDIRDDTAYMIPEEKALDDEDTIERMVKFLYALDYPAREGEWMGTLSIAKLFAVAIKYQIPALRKAAAERFAMEAEAVGGRFDGGVAEFAGAMKLVYTTTPADVRELRDVVEQTLLYDTQLLEKAVIKEALSGITGVVYELLMKKPHGAGRRRGISEEANGI</sequence>
<evidence type="ECO:0000259" key="1">
    <source>
        <dbReference type="PROSITE" id="PS50097"/>
    </source>
</evidence>
<dbReference type="InterPro" id="IPR011333">
    <property type="entry name" value="SKP1/BTB/POZ_sf"/>
</dbReference>
<dbReference type="PROSITE" id="PS50097">
    <property type="entry name" value="BTB"/>
    <property type="match status" value="1"/>
</dbReference>
<evidence type="ECO:0000313" key="2">
    <source>
        <dbReference type="EMBL" id="TKA58163.1"/>
    </source>
</evidence>
<feature type="domain" description="BTB" evidence="1">
    <location>
        <begin position="11"/>
        <end position="93"/>
    </location>
</feature>
<organism evidence="2 3">
    <name type="scientific">Friedmanniomyces simplex</name>
    <dbReference type="NCBI Taxonomy" id="329884"/>
    <lineage>
        <taxon>Eukaryota</taxon>
        <taxon>Fungi</taxon>
        <taxon>Dikarya</taxon>
        <taxon>Ascomycota</taxon>
        <taxon>Pezizomycotina</taxon>
        <taxon>Dothideomycetes</taxon>
        <taxon>Dothideomycetidae</taxon>
        <taxon>Mycosphaerellales</taxon>
        <taxon>Teratosphaeriaceae</taxon>
        <taxon>Friedmanniomyces</taxon>
    </lineage>
</organism>
<dbReference type="InterPro" id="IPR000210">
    <property type="entry name" value="BTB/POZ_dom"/>
</dbReference>
<dbReference type="SUPFAM" id="SSF54695">
    <property type="entry name" value="POZ domain"/>
    <property type="match status" value="1"/>
</dbReference>
<dbReference type="PANTHER" id="PTHR47843">
    <property type="entry name" value="BTB DOMAIN-CONTAINING PROTEIN-RELATED"/>
    <property type="match status" value="1"/>
</dbReference>
<protein>
    <recommendedName>
        <fullName evidence="1">BTB domain-containing protein</fullName>
    </recommendedName>
</protein>
<reference evidence="2 3" key="1">
    <citation type="submission" date="2017-03" db="EMBL/GenBank/DDBJ databases">
        <title>Genomes of endolithic fungi from Antarctica.</title>
        <authorList>
            <person name="Coleine C."/>
            <person name="Masonjones S."/>
            <person name="Stajich J.E."/>
        </authorList>
    </citation>
    <scope>NUCLEOTIDE SEQUENCE [LARGE SCALE GENOMIC DNA]</scope>
    <source>
        <strain evidence="2 3">CCFEE 5184</strain>
    </source>
</reference>
<gene>
    <name evidence="2" type="ORF">B0A55_11303</name>
</gene>